<feature type="compositionally biased region" description="Low complexity" evidence="1">
    <location>
        <begin position="575"/>
        <end position="588"/>
    </location>
</feature>
<dbReference type="Proteomes" id="UP000307440">
    <property type="component" value="Unassembled WGS sequence"/>
</dbReference>
<proteinExistence type="predicted"/>
<dbReference type="STRING" id="230819.A0A5C3LD93"/>
<gene>
    <name evidence="2" type="ORF">FA15DRAFT_751639</name>
</gene>
<organism evidence="2 3">
    <name type="scientific">Coprinopsis marcescibilis</name>
    <name type="common">Agaric fungus</name>
    <name type="synonym">Psathyrella marcescibilis</name>
    <dbReference type="NCBI Taxonomy" id="230819"/>
    <lineage>
        <taxon>Eukaryota</taxon>
        <taxon>Fungi</taxon>
        <taxon>Dikarya</taxon>
        <taxon>Basidiomycota</taxon>
        <taxon>Agaricomycotina</taxon>
        <taxon>Agaricomycetes</taxon>
        <taxon>Agaricomycetidae</taxon>
        <taxon>Agaricales</taxon>
        <taxon>Agaricineae</taxon>
        <taxon>Psathyrellaceae</taxon>
        <taxon>Coprinopsis</taxon>
    </lineage>
</organism>
<dbReference type="EMBL" id="ML210146">
    <property type="protein sequence ID" value="TFK30622.1"/>
    <property type="molecule type" value="Genomic_DNA"/>
</dbReference>
<dbReference type="SUPFAM" id="SSF56112">
    <property type="entry name" value="Protein kinase-like (PK-like)"/>
    <property type="match status" value="1"/>
</dbReference>
<reference evidence="2 3" key="1">
    <citation type="journal article" date="2019" name="Nat. Ecol. Evol.">
        <title>Megaphylogeny resolves global patterns of mushroom evolution.</title>
        <authorList>
            <person name="Varga T."/>
            <person name="Krizsan K."/>
            <person name="Foldi C."/>
            <person name="Dima B."/>
            <person name="Sanchez-Garcia M."/>
            <person name="Sanchez-Ramirez S."/>
            <person name="Szollosi G.J."/>
            <person name="Szarkandi J.G."/>
            <person name="Papp V."/>
            <person name="Albert L."/>
            <person name="Andreopoulos W."/>
            <person name="Angelini C."/>
            <person name="Antonin V."/>
            <person name="Barry K.W."/>
            <person name="Bougher N.L."/>
            <person name="Buchanan P."/>
            <person name="Buyck B."/>
            <person name="Bense V."/>
            <person name="Catcheside P."/>
            <person name="Chovatia M."/>
            <person name="Cooper J."/>
            <person name="Damon W."/>
            <person name="Desjardin D."/>
            <person name="Finy P."/>
            <person name="Geml J."/>
            <person name="Haridas S."/>
            <person name="Hughes K."/>
            <person name="Justo A."/>
            <person name="Karasinski D."/>
            <person name="Kautmanova I."/>
            <person name="Kiss B."/>
            <person name="Kocsube S."/>
            <person name="Kotiranta H."/>
            <person name="LaButti K.M."/>
            <person name="Lechner B.E."/>
            <person name="Liimatainen K."/>
            <person name="Lipzen A."/>
            <person name="Lukacs Z."/>
            <person name="Mihaltcheva S."/>
            <person name="Morgado L.N."/>
            <person name="Niskanen T."/>
            <person name="Noordeloos M.E."/>
            <person name="Ohm R.A."/>
            <person name="Ortiz-Santana B."/>
            <person name="Ovrebo C."/>
            <person name="Racz N."/>
            <person name="Riley R."/>
            <person name="Savchenko A."/>
            <person name="Shiryaev A."/>
            <person name="Soop K."/>
            <person name="Spirin V."/>
            <person name="Szebenyi C."/>
            <person name="Tomsovsky M."/>
            <person name="Tulloss R.E."/>
            <person name="Uehling J."/>
            <person name="Grigoriev I.V."/>
            <person name="Vagvolgyi C."/>
            <person name="Papp T."/>
            <person name="Martin F.M."/>
            <person name="Miettinen O."/>
            <person name="Hibbett D.S."/>
            <person name="Nagy L.G."/>
        </authorList>
    </citation>
    <scope>NUCLEOTIDE SEQUENCE [LARGE SCALE GENOMIC DNA]</scope>
    <source>
        <strain evidence="2 3">CBS 121175</strain>
    </source>
</reference>
<dbReference type="OrthoDB" id="2687876at2759"/>
<feature type="region of interest" description="Disordered" evidence="1">
    <location>
        <begin position="394"/>
        <end position="426"/>
    </location>
</feature>
<feature type="region of interest" description="Disordered" evidence="1">
    <location>
        <begin position="570"/>
        <end position="593"/>
    </location>
</feature>
<evidence type="ECO:0000256" key="1">
    <source>
        <dbReference type="SAM" id="MobiDB-lite"/>
    </source>
</evidence>
<name>A0A5C3LD93_COPMA</name>
<evidence type="ECO:0000313" key="2">
    <source>
        <dbReference type="EMBL" id="TFK30622.1"/>
    </source>
</evidence>
<dbReference type="AlphaFoldDB" id="A0A5C3LD93"/>
<accession>A0A5C3LD93</accession>
<evidence type="ECO:0000313" key="3">
    <source>
        <dbReference type="Proteomes" id="UP000307440"/>
    </source>
</evidence>
<keyword evidence="3" id="KW-1185">Reference proteome</keyword>
<dbReference type="InterPro" id="IPR011009">
    <property type="entry name" value="Kinase-like_dom_sf"/>
</dbReference>
<protein>
    <submittedName>
        <fullName evidence="2">Uncharacterized protein</fullName>
    </submittedName>
</protein>
<sequence>MAANTIAPVAGPSTHSDFSRLRALAKTLPQTPFFRALTDPFEPTASDELQPLPNAPPMRPERTTFVMNVAAGSENAVRFARPLWTPTGHWSWANGLPITNSRRVFTRPRLDHEQAQTWFGVGLMGRETVKFICKTWPLKNLGLRQFVSETTLHKTSLYPLHGSSIMRIIGIYDGPHEANVVMELPHPEFWLAASPDMPEVLKVRCIRAYEQLHARGILHGSASLDSMVITGDCRVILTDFEYSRALVPVEGMFTERALEKELLREMRKVKCLLNYQNSRELEVEKWNAHADRVNHNLEEKFEGDMLDRYVPEYKEIPEEDMADPPIHIAKSNWIPDPNHQPFRFIVPGTTPGDYTEATKRFIVNLKKLEVEGDDGPPLQSPTFIDKEALREGKGVQASLGKRKHQEEAESSSAPAKRLRLRSTPSRTGEVRSILKVKMATIPPGTVDDENPFAWDKQPKQLTREWSRQVPYHLTDRQRRIRKNLKRIEACYGKGVRRRRSLGDVVKDETLDDNISVEAGAGPSANTRIKISSAPETHVVKESDQAKLTDFDNMHKQKRVLPKIRIEQSIKNRLRSGTTSSSSTDCIPSSSPPPDLNTYFEDSGYRWAGIPSVFSSAYRFATSLLY</sequence>